<dbReference type="Proteomes" id="UP001295684">
    <property type="component" value="Unassembled WGS sequence"/>
</dbReference>
<evidence type="ECO:0000313" key="2">
    <source>
        <dbReference type="EMBL" id="CAI2385217.1"/>
    </source>
</evidence>
<dbReference type="EMBL" id="CAMPGE010027599">
    <property type="protein sequence ID" value="CAI2385217.1"/>
    <property type="molecule type" value="Genomic_DNA"/>
</dbReference>
<reference evidence="2" key="1">
    <citation type="submission" date="2023-07" db="EMBL/GenBank/DDBJ databases">
        <authorList>
            <consortium name="AG Swart"/>
            <person name="Singh M."/>
            <person name="Singh A."/>
            <person name="Seah K."/>
            <person name="Emmerich C."/>
        </authorList>
    </citation>
    <scope>NUCLEOTIDE SEQUENCE</scope>
    <source>
        <strain evidence="2">DP1</strain>
    </source>
</reference>
<evidence type="ECO:0000256" key="1">
    <source>
        <dbReference type="SAM" id="MobiDB-lite"/>
    </source>
</evidence>
<accession>A0AAD1Y904</accession>
<gene>
    <name evidence="2" type="ORF">ECRASSUSDP1_LOCUS26765</name>
</gene>
<comment type="caution">
    <text evidence="2">The sequence shown here is derived from an EMBL/GenBank/DDBJ whole genome shotgun (WGS) entry which is preliminary data.</text>
</comment>
<sequence length="772" mass="89592">MTDDEGRRRLMDAGNSIIRRSFHNKVRDNWREENKQGENILPKDYNSKNMPLERGKMSKTMPRSASLQNIAQPGLVNYSPISYRAKNINAPEGPLVNPSDPVNHLYMYWENMRMQSMIYQKEMSIALAQKELKRKMKQEKRLQEIMQLCDLKEDKVYDRAQKTAALVGDEPKGEKKVYKNDNPEADGVLLDLHNQEYKMAKILSTLDENSNSYRTKLQKLRDMVKVRKELERMLHFKVDQNHYNYEKVKQERKQKDYYAERLRKRIHMEGAPVKSIRDYSKQEMDPYRDGFFIQFDYILDIVKEFPQVQLVYGIYRRSVQINEPKQVDLVFTEDSHDPTFSMALFDQRHTLRKLKAHSDTMIIIELQVPERDNVYAENKMNTANKNFGEINNMKTYAWTCIDLFTSKRGLKEGAFKIPFYRPPTSLNVSKESIGKYIRITPTLLYMRIMRLEPTHISEIFCNPAYKKKYVIHDFHDFVKRGLAPAKDQENAGINVTIHYVKGVIPETHVRVACCLQVGEDILRAQNQNLCFFATKGLKAGGKTAHEVSKAVTVGNMNPPKTERGDEQEETGGYAKTAQTSTALLEFNETKSWIRDIEASYRDESGRVVTDCYLIIQLLQKNTKSYPRKVTNRQMLEDDYELIGYTVLQMNLKDGSLAYGTYHLQFFEGPIFVEELDPSKKMSTSVKITISPITFSLPYGEQNQRHPSKTLKPHRKDYDSYVVNHEPSSTHLPPQAVKTPETVNTTHRINNRGQPSNPAFAEFAKALSPDDKF</sequence>
<keyword evidence="3" id="KW-1185">Reference proteome</keyword>
<proteinExistence type="predicted"/>
<feature type="region of interest" description="Disordered" evidence="1">
    <location>
        <begin position="29"/>
        <end position="53"/>
    </location>
</feature>
<feature type="region of interest" description="Disordered" evidence="1">
    <location>
        <begin position="554"/>
        <end position="573"/>
    </location>
</feature>
<dbReference type="PANTHER" id="PTHR33820">
    <property type="entry name" value="COILED-COIL DOMAIN-CONTAINING PROTEIN 17"/>
    <property type="match status" value="1"/>
</dbReference>
<dbReference type="AlphaFoldDB" id="A0AAD1Y904"/>
<feature type="region of interest" description="Disordered" evidence="1">
    <location>
        <begin position="724"/>
        <end position="772"/>
    </location>
</feature>
<dbReference type="PANTHER" id="PTHR33820:SF2">
    <property type="entry name" value="COILED-COIL DOMAIN-CONTAINING PROTEIN 17"/>
    <property type="match status" value="1"/>
</dbReference>
<organism evidence="2 3">
    <name type="scientific">Euplotes crassus</name>
    <dbReference type="NCBI Taxonomy" id="5936"/>
    <lineage>
        <taxon>Eukaryota</taxon>
        <taxon>Sar</taxon>
        <taxon>Alveolata</taxon>
        <taxon>Ciliophora</taxon>
        <taxon>Intramacronucleata</taxon>
        <taxon>Spirotrichea</taxon>
        <taxon>Hypotrichia</taxon>
        <taxon>Euplotida</taxon>
        <taxon>Euplotidae</taxon>
        <taxon>Moneuplotes</taxon>
    </lineage>
</organism>
<evidence type="ECO:0000313" key="3">
    <source>
        <dbReference type="Proteomes" id="UP001295684"/>
    </source>
</evidence>
<protein>
    <submittedName>
        <fullName evidence="2">Uncharacterized protein</fullName>
    </submittedName>
</protein>
<name>A0AAD1Y904_EUPCR</name>
<dbReference type="InterPro" id="IPR038800">
    <property type="entry name" value="CCDC17"/>
</dbReference>
<feature type="compositionally biased region" description="Polar residues" evidence="1">
    <location>
        <begin position="740"/>
        <end position="756"/>
    </location>
</feature>